<dbReference type="SUPFAM" id="SSF46689">
    <property type="entry name" value="Homeodomain-like"/>
    <property type="match status" value="1"/>
</dbReference>
<evidence type="ECO:0000256" key="4">
    <source>
        <dbReference type="PROSITE-ProRule" id="PRU00335"/>
    </source>
</evidence>
<dbReference type="PANTHER" id="PTHR30055">
    <property type="entry name" value="HTH-TYPE TRANSCRIPTIONAL REGULATOR RUTR"/>
    <property type="match status" value="1"/>
</dbReference>
<evidence type="ECO:0000256" key="1">
    <source>
        <dbReference type="ARBA" id="ARBA00023015"/>
    </source>
</evidence>
<evidence type="ECO:0000256" key="2">
    <source>
        <dbReference type="ARBA" id="ARBA00023125"/>
    </source>
</evidence>
<dbReference type="SUPFAM" id="SSF48498">
    <property type="entry name" value="Tetracyclin repressor-like, C-terminal domain"/>
    <property type="match status" value="1"/>
</dbReference>
<reference evidence="6 7" key="1">
    <citation type="submission" date="2012-09" db="EMBL/GenBank/DDBJ databases">
        <title>Genome Sequence of alkane-degrading Bacterium Alcanivorax sp. 521-1.</title>
        <authorList>
            <person name="Lai Q."/>
            <person name="Shao Z."/>
        </authorList>
    </citation>
    <scope>NUCLEOTIDE SEQUENCE [LARGE SCALE GENOMIC DNA]</scope>
    <source>
        <strain evidence="6 7">521-1</strain>
    </source>
</reference>
<feature type="DNA-binding region" description="H-T-H motif" evidence="4">
    <location>
        <begin position="33"/>
        <end position="52"/>
    </location>
</feature>
<dbReference type="InterPro" id="IPR009057">
    <property type="entry name" value="Homeodomain-like_sf"/>
</dbReference>
<dbReference type="InterPro" id="IPR050109">
    <property type="entry name" value="HTH-type_TetR-like_transc_reg"/>
</dbReference>
<proteinExistence type="predicted"/>
<protein>
    <submittedName>
        <fullName evidence="6">TetR family transcriptional regulator</fullName>
    </submittedName>
</protein>
<dbReference type="Proteomes" id="UP000662703">
    <property type="component" value="Unassembled WGS sequence"/>
</dbReference>
<dbReference type="InterPro" id="IPR036271">
    <property type="entry name" value="Tet_transcr_reg_TetR-rel_C_sf"/>
</dbReference>
<name>A0ABS0ALA9_9GAMM</name>
<keyword evidence="2 4" id="KW-0238">DNA-binding</keyword>
<dbReference type="PANTHER" id="PTHR30055:SF220">
    <property type="entry name" value="TETR-FAMILY REGULATORY PROTEIN"/>
    <property type="match status" value="1"/>
</dbReference>
<dbReference type="PROSITE" id="PS50977">
    <property type="entry name" value="HTH_TETR_2"/>
    <property type="match status" value="1"/>
</dbReference>
<keyword evidence="1" id="KW-0805">Transcription regulation</keyword>
<comment type="caution">
    <text evidence="6">The sequence shown here is derived from an EMBL/GenBank/DDBJ whole genome shotgun (WGS) entry which is preliminary data.</text>
</comment>
<dbReference type="Pfam" id="PF00440">
    <property type="entry name" value="TetR_N"/>
    <property type="match status" value="1"/>
</dbReference>
<evidence type="ECO:0000313" key="6">
    <source>
        <dbReference type="EMBL" id="MBF5054912.1"/>
    </source>
</evidence>
<dbReference type="EMBL" id="ARXX01000002">
    <property type="protein sequence ID" value="MBF5054912.1"/>
    <property type="molecule type" value="Genomic_DNA"/>
</dbReference>
<evidence type="ECO:0000259" key="5">
    <source>
        <dbReference type="PROSITE" id="PS50977"/>
    </source>
</evidence>
<organism evidence="6 7">
    <name type="scientific">Alloalcanivorax profundimaris</name>
    <dbReference type="NCBI Taxonomy" id="2735259"/>
    <lineage>
        <taxon>Bacteria</taxon>
        <taxon>Pseudomonadati</taxon>
        <taxon>Pseudomonadota</taxon>
        <taxon>Gammaproteobacteria</taxon>
        <taxon>Oceanospirillales</taxon>
        <taxon>Alcanivoracaceae</taxon>
        <taxon>Alloalcanivorax</taxon>
    </lineage>
</organism>
<accession>A0ABS0ALA9</accession>
<evidence type="ECO:0000313" key="7">
    <source>
        <dbReference type="Proteomes" id="UP000662703"/>
    </source>
</evidence>
<dbReference type="InterPro" id="IPR001647">
    <property type="entry name" value="HTH_TetR"/>
</dbReference>
<keyword evidence="3" id="KW-0804">Transcription</keyword>
<keyword evidence="7" id="KW-1185">Reference proteome</keyword>
<evidence type="ECO:0000256" key="3">
    <source>
        <dbReference type="ARBA" id="ARBA00023163"/>
    </source>
</evidence>
<dbReference type="Gene3D" id="1.10.357.10">
    <property type="entry name" value="Tetracycline Repressor, domain 2"/>
    <property type="match status" value="1"/>
</dbReference>
<feature type="domain" description="HTH tetR-type" evidence="5">
    <location>
        <begin position="10"/>
        <end position="70"/>
    </location>
</feature>
<dbReference type="Pfam" id="PF13305">
    <property type="entry name" value="TetR_C_33"/>
    <property type="match status" value="1"/>
</dbReference>
<dbReference type="InterPro" id="IPR025996">
    <property type="entry name" value="MT1864/Rv1816-like_C"/>
</dbReference>
<gene>
    <name evidence="6" type="ORF">Y5W_00206</name>
</gene>
<dbReference type="PRINTS" id="PR00455">
    <property type="entry name" value="HTHTETR"/>
</dbReference>
<sequence length="201" mass="21041">MKSVSTYHHGNLRPALVEEGLALLAEKGGDGFSLRELARRVGVTANASYRHFANKDALLLALAAEGFRRLRAAQEAAEAAADGPGRQLVAGGLSYLRFAHANPALFRLMFSGAAAARRSGDNDDPELTEASAAAFETLRQAVARTGLAGDDDGHHAALRAWAMVHGFSHLLLDGQLDHLGGDPLAEAEAALTDAIRAAGPV</sequence>